<protein>
    <submittedName>
        <fullName evidence="3">Siderophore-interacting protein</fullName>
    </submittedName>
</protein>
<evidence type="ECO:0000259" key="2">
    <source>
        <dbReference type="PROSITE" id="PS51384"/>
    </source>
</evidence>
<keyword evidence="4" id="KW-1185">Reference proteome</keyword>
<dbReference type="GO" id="GO:0016491">
    <property type="term" value="F:oxidoreductase activity"/>
    <property type="evidence" value="ECO:0007669"/>
    <property type="project" value="InterPro"/>
</dbReference>
<dbReference type="Gene3D" id="3.40.50.80">
    <property type="entry name" value="Nucleotide-binding domain of ferredoxin-NADP reductase (FNR) module"/>
    <property type="match status" value="1"/>
</dbReference>
<evidence type="ECO:0000313" key="4">
    <source>
        <dbReference type="Proteomes" id="UP000659388"/>
    </source>
</evidence>
<dbReference type="InterPro" id="IPR017927">
    <property type="entry name" value="FAD-bd_FR_type"/>
</dbReference>
<dbReference type="PANTHER" id="PTHR30157">
    <property type="entry name" value="FERRIC REDUCTASE, NADPH-DEPENDENT"/>
    <property type="match status" value="1"/>
</dbReference>
<reference evidence="3" key="1">
    <citation type="submission" date="2021-01" db="EMBL/GenBank/DDBJ databases">
        <title>Fulvivirga kasyanovii gen. nov., sp nov., a novel member of the phylum Bacteroidetes isolated from seawater in a mussel farm.</title>
        <authorList>
            <person name="Zhao L.-H."/>
            <person name="Wang Z.-J."/>
        </authorList>
    </citation>
    <scope>NUCLEOTIDE SEQUENCE</scope>
    <source>
        <strain evidence="3">2943</strain>
    </source>
</reference>
<dbReference type="Proteomes" id="UP000659388">
    <property type="component" value="Unassembled WGS sequence"/>
</dbReference>
<dbReference type="InterPro" id="IPR017938">
    <property type="entry name" value="Riboflavin_synthase-like_b-brl"/>
</dbReference>
<evidence type="ECO:0000256" key="1">
    <source>
        <dbReference type="ARBA" id="ARBA00035644"/>
    </source>
</evidence>
<accession>A0A937F735</accession>
<name>A0A937F735_9BACT</name>
<feature type="domain" description="FAD-binding FR-type" evidence="2">
    <location>
        <begin position="11"/>
        <end position="133"/>
    </location>
</feature>
<organism evidence="3 4">
    <name type="scientific">Fulvivirga sediminis</name>
    <dbReference type="NCBI Taxonomy" id="2803949"/>
    <lineage>
        <taxon>Bacteria</taxon>
        <taxon>Pseudomonadati</taxon>
        <taxon>Bacteroidota</taxon>
        <taxon>Cytophagia</taxon>
        <taxon>Cytophagales</taxon>
        <taxon>Fulvivirgaceae</taxon>
        <taxon>Fulvivirga</taxon>
    </lineage>
</organism>
<dbReference type="InterPro" id="IPR013113">
    <property type="entry name" value="SIP_FAD-bd"/>
</dbReference>
<proteinExistence type="inferred from homology"/>
<dbReference type="InterPro" id="IPR007037">
    <property type="entry name" value="SIP_rossman_dom"/>
</dbReference>
<dbReference type="RefSeq" id="WP_202245428.1">
    <property type="nucleotide sequence ID" value="NZ_JAESIY010000008.1"/>
</dbReference>
<comment type="caution">
    <text evidence="3">The sequence shown here is derived from an EMBL/GenBank/DDBJ whole genome shotgun (WGS) entry which is preliminary data.</text>
</comment>
<dbReference type="PROSITE" id="PS51384">
    <property type="entry name" value="FAD_FR"/>
    <property type="match status" value="1"/>
</dbReference>
<dbReference type="Gene3D" id="2.40.30.10">
    <property type="entry name" value="Translation factors"/>
    <property type="match status" value="1"/>
</dbReference>
<dbReference type="InterPro" id="IPR039261">
    <property type="entry name" value="FNR_nucleotide-bd"/>
</dbReference>
<dbReference type="InterPro" id="IPR039374">
    <property type="entry name" value="SIP_fam"/>
</dbReference>
<dbReference type="Pfam" id="PF04954">
    <property type="entry name" value="SIP"/>
    <property type="match status" value="1"/>
</dbReference>
<dbReference type="SUPFAM" id="SSF63380">
    <property type="entry name" value="Riboflavin synthase domain-like"/>
    <property type="match status" value="1"/>
</dbReference>
<sequence length="270" mass="30110">MTKDNNGKEQAAVMKGILAVKEKIYLTPHYIRIILSGEDIQKYELAQVGDNNKIILPKDGKVTLPELGGKGDSSKGLIRTYTLRSLDLEKGEMAVDFVAHGDSGPASKWAAEAQPGDELGVLMKQKNKKLFPLADWYCITGDHTALPVISVMLESLPADAQGKAVIEVHSEADKLDLKKPDNMEVVWTYNEAPGEHTTLVPYFNELEIPQDGSRFIFAAAEYNVVKEIQEILRTADNLQRSEWQSYSYWKYGQAEDDSAKKRSEVAHRGN</sequence>
<dbReference type="AlphaFoldDB" id="A0A937F735"/>
<comment type="similarity">
    <text evidence="1">Belongs to the SIP oxidoreductase family.</text>
</comment>
<dbReference type="CDD" id="cd06193">
    <property type="entry name" value="siderophore_interacting"/>
    <property type="match status" value="1"/>
</dbReference>
<gene>
    <name evidence="3" type="ORF">JL102_15970</name>
</gene>
<evidence type="ECO:0000313" key="3">
    <source>
        <dbReference type="EMBL" id="MBL3657647.1"/>
    </source>
</evidence>
<dbReference type="EMBL" id="JAESIY010000008">
    <property type="protein sequence ID" value="MBL3657647.1"/>
    <property type="molecule type" value="Genomic_DNA"/>
</dbReference>
<dbReference type="Pfam" id="PF08021">
    <property type="entry name" value="FAD_binding_9"/>
    <property type="match status" value="1"/>
</dbReference>
<dbReference type="PANTHER" id="PTHR30157:SF0">
    <property type="entry name" value="NADPH-DEPENDENT FERRIC-CHELATE REDUCTASE"/>
    <property type="match status" value="1"/>
</dbReference>